<gene>
    <name evidence="6" type="ORF">OHK93_006747</name>
</gene>
<protein>
    <recommendedName>
        <fullName evidence="8">XPG-I domain-containing protein</fullName>
    </recommendedName>
</protein>
<dbReference type="AlphaFoldDB" id="A0AA43QKL5"/>
<evidence type="ECO:0000313" key="7">
    <source>
        <dbReference type="Proteomes" id="UP001161017"/>
    </source>
</evidence>
<evidence type="ECO:0000256" key="3">
    <source>
        <dbReference type="SAM" id="MobiDB-lite"/>
    </source>
</evidence>
<dbReference type="Pfam" id="PF18380">
    <property type="entry name" value="GEN1_C"/>
    <property type="match status" value="1"/>
</dbReference>
<dbReference type="InterPro" id="IPR037316">
    <property type="entry name" value="Yen1_H3TH"/>
</dbReference>
<feature type="compositionally biased region" description="Basic and acidic residues" evidence="3">
    <location>
        <begin position="536"/>
        <end position="547"/>
    </location>
</feature>
<dbReference type="InterPro" id="IPR041177">
    <property type="entry name" value="GEN1_C"/>
</dbReference>
<dbReference type="SMART" id="SM00485">
    <property type="entry name" value="XPGN"/>
    <property type="match status" value="1"/>
</dbReference>
<dbReference type="SUPFAM" id="SSF47807">
    <property type="entry name" value="5' to 3' exonuclease, C-terminal subdomain"/>
    <property type="match status" value="1"/>
</dbReference>
<dbReference type="PRINTS" id="PR00853">
    <property type="entry name" value="XPGRADSUPER"/>
</dbReference>
<accession>A0AA43QKL5</accession>
<evidence type="ECO:0000256" key="2">
    <source>
        <dbReference type="ARBA" id="ARBA00022801"/>
    </source>
</evidence>
<evidence type="ECO:0000256" key="1">
    <source>
        <dbReference type="ARBA" id="ARBA00022722"/>
    </source>
</evidence>
<dbReference type="CDD" id="cd09906">
    <property type="entry name" value="H3TH_YEN1"/>
    <property type="match status" value="1"/>
</dbReference>
<dbReference type="PANTHER" id="PTHR11081:SF75">
    <property type="entry name" value="ENDONUCLEASE, PUTATIVE (AFU_ORTHOLOGUE AFUA_3G13260)-RELATED"/>
    <property type="match status" value="1"/>
</dbReference>
<dbReference type="GO" id="GO:0008821">
    <property type="term" value="F:crossover junction DNA endonuclease activity"/>
    <property type="evidence" value="ECO:0007669"/>
    <property type="project" value="InterPro"/>
</dbReference>
<keyword evidence="2" id="KW-0378">Hydrolase</keyword>
<feature type="domain" description="XPG-I" evidence="4">
    <location>
        <begin position="109"/>
        <end position="185"/>
    </location>
</feature>
<organism evidence="6 7">
    <name type="scientific">Ramalina farinacea</name>
    <dbReference type="NCBI Taxonomy" id="258253"/>
    <lineage>
        <taxon>Eukaryota</taxon>
        <taxon>Fungi</taxon>
        <taxon>Dikarya</taxon>
        <taxon>Ascomycota</taxon>
        <taxon>Pezizomycotina</taxon>
        <taxon>Lecanoromycetes</taxon>
        <taxon>OSLEUM clade</taxon>
        <taxon>Lecanoromycetidae</taxon>
        <taxon>Lecanorales</taxon>
        <taxon>Lecanorineae</taxon>
        <taxon>Ramalinaceae</taxon>
        <taxon>Ramalina</taxon>
    </lineage>
</organism>
<dbReference type="CDD" id="cd09870">
    <property type="entry name" value="PIN_YEN1"/>
    <property type="match status" value="1"/>
</dbReference>
<sequence>MGIPGLYKELGPGERTALSKLAVQHLEETGRPLRLAIDVAIWHFQIQSGQGGKNPALRTLYFRLLKLLGLGIQPLFVFDGPQRPSFKRGKKVAPYAASLDNFLVKQLLQLFGFPFHDAPGEAEAECAWLQAEGAVDAVLSEDVDTLMFGCTLSLRNWTPEGSRTNKTPTHVDVYRSQRTLETSGLDCEGMILVALMSGGDYIKEGLPGCGAQMACQAARAGFGKDLCELPVDNEASLKNWRARLQQEIRSNGSKFFKTKRKTFTIPDTFPDRTVLAYYTHPVVSPAARVHKMRGELTWDTEVQVPELRSFVGDAFAWTYRKGAERFIRGMAPALLMGKLIRRSLSEKTDRESLNTRSIAEGRLIKSVSERRVHWSTDGEPELRIAYIPSEVVDLDLEKEKQAPFGLEESDDEVSSDARSRARSQSPAKRPATFNPAAIQKSYALESLVKLGCPLLVETWEEDMRDPKKFATRKARERATLAEKTTRQAGALDKFFKTTKPGATKPALQQDPQESQISSASAAPSIIRPLTPTKPNARKDSAEWRKQVLEMYGSKSPVKEKARQPSRPKVTTSKSLPQAKQNPWTLAKLSAQNSTSNVARKHGRPASSSSSDDSLPPITDLITPSPLRPGKGRTLASVEETPSRKAVPAVAKTKAMVAVRESLEGAWKPLEDWEAGGARTRPKRVFSRVETVDLTGI</sequence>
<proteinExistence type="predicted"/>
<dbReference type="InterPro" id="IPR036279">
    <property type="entry name" value="5-3_exonuclease_C_sf"/>
</dbReference>
<dbReference type="InterPro" id="IPR006085">
    <property type="entry name" value="XPG_DNA_repair_N"/>
</dbReference>
<evidence type="ECO:0008006" key="8">
    <source>
        <dbReference type="Google" id="ProtNLM"/>
    </source>
</evidence>
<dbReference type="GO" id="GO:0006281">
    <property type="term" value="P:DNA repair"/>
    <property type="evidence" value="ECO:0007669"/>
    <property type="project" value="UniProtKB-ARBA"/>
</dbReference>
<dbReference type="FunFam" id="3.40.50.1010:FF:000037">
    <property type="entry name" value="Rad2-like endonuclease, putative (AFU_orthologue AFUA_3G13260)"/>
    <property type="match status" value="1"/>
</dbReference>
<evidence type="ECO:0000313" key="6">
    <source>
        <dbReference type="EMBL" id="MDI1487477.1"/>
    </source>
</evidence>
<feature type="compositionally biased region" description="Low complexity" evidence="3">
    <location>
        <begin position="514"/>
        <end position="526"/>
    </location>
</feature>
<dbReference type="EMBL" id="JAPUFD010000005">
    <property type="protein sequence ID" value="MDI1487477.1"/>
    <property type="molecule type" value="Genomic_DNA"/>
</dbReference>
<comment type="caution">
    <text evidence="6">The sequence shown here is derived from an EMBL/GenBank/DDBJ whole genome shotgun (WGS) entry which is preliminary data.</text>
</comment>
<dbReference type="SMART" id="SM00484">
    <property type="entry name" value="XPGI"/>
    <property type="match status" value="1"/>
</dbReference>
<reference evidence="6" key="1">
    <citation type="journal article" date="2023" name="Genome Biol. Evol.">
        <title>First Whole Genome Sequence and Flow Cytometry Genome Size Data for the Lichen-Forming Fungus Ramalina farinacea (Ascomycota).</title>
        <authorList>
            <person name="Llewellyn T."/>
            <person name="Mian S."/>
            <person name="Hill R."/>
            <person name="Leitch I.J."/>
            <person name="Gaya E."/>
        </authorList>
    </citation>
    <scope>NUCLEOTIDE SEQUENCE</scope>
    <source>
        <strain evidence="6">LIQ254RAFAR</strain>
    </source>
</reference>
<dbReference type="Gene3D" id="3.40.50.1010">
    <property type="entry name" value="5'-nuclease"/>
    <property type="match status" value="2"/>
</dbReference>
<dbReference type="GO" id="GO:0017108">
    <property type="term" value="F:5'-flap endonuclease activity"/>
    <property type="evidence" value="ECO:0007669"/>
    <property type="project" value="TreeGrafter"/>
</dbReference>
<feature type="region of interest" description="Disordered" evidence="3">
    <location>
        <begin position="467"/>
        <end position="633"/>
    </location>
</feature>
<evidence type="ECO:0000259" key="5">
    <source>
        <dbReference type="SMART" id="SM00485"/>
    </source>
</evidence>
<dbReference type="SUPFAM" id="SSF88723">
    <property type="entry name" value="PIN domain-like"/>
    <property type="match status" value="1"/>
</dbReference>
<feature type="region of interest" description="Disordered" evidence="3">
    <location>
        <begin position="403"/>
        <end position="432"/>
    </location>
</feature>
<dbReference type="FunFam" id="3.40.50.1010:FF:000051">
    <property type="entry name" value="Rad2-like endonuclease, putative (AFU_orthologue AFUA_3G13260)"/>
    <property type="match status" value="1"/>
</dbReference>
<dbReference type="InterPro" id="IPR029060">
    <property type="entry name" value="PIN-like_dom_sf"/>
</dbReference>
<evidence type="ECO:0000259" key="4">
    <source>
        <dbReference type="SMART" id="SM00484"/>
    </source>
</evidence>
<dbReference type="Pfam" id="PF00752">
    <property type="entry name" value="XPG_N"/>
    <property type="match status" value="1"/>
</dbReference>
<feature type="compositionally biased region" description="Polar residues" evidence="3">
    <location>
        <begin position="568"/>
        <end position="597"/>
    </location>
</feature>
<dbReference type="Proteomes" id="UP001161017">
    <property type="component" value="Unassembled WGS sequence"/>
</dbReference>
<name>A0AA43QKL5_9LECA</name>
<dbReference type="InterPro" id="IPR006084">
    <property type="entry name" value="XPG/Rad2"/>
</dbReference>
<dbReference type="PANTHER" id="PTHR11081">
    <property type="entry name" value="FLAP ENDONUCLEASE FAMILY MEMBER"/>
    <property type="match status" value="1"/>
</dbReference>
<keyword evidence="7" id="KW-1185">Reference proteome</keyword>
<feature type="compositionally biased region" description="Basic and acidic residues" evidence="3">
    <location>
        <begin position="476"/>
        <end position="485"/>
    </location>
</feature>
<keyword evidence="1" id="KW-0540">Nuclease</keyword>
<dbReference type="InterPro" id="IPR006086">
    <property type="entry name" value="XPG-I_dom"/>
</dbReference>
<dbReference type="Pfam" id="PF00867">
    <property type="entry name" value="XPG_I"/>
    <property type="match status" value="1"/>
</dbReference>
<feature type="domain" description="XPG N-terminal" evidence="5">
    <location>
        <begin position="1"/>
        <end position="101"/>
    </location>
</feature>